<feature type="region of interest" description="Disordered" evidence="1">
    <location>
        <begin position="532"/>
        <end position="554"/>
    </location>
</feature>
<sequence>MSVSHQPYDASMASSVGLPLPPTPSPTPSLAMQSAAASPAHVRLLPIARHDWVPPIPAASPSTDLPSSPSIHPELRVDAGELVLVGEAGEISCLGKKDRRRWDGGTFSRPSIFFRIGQKGFVRQVAISPDRTQAAVLRSAKMVVAPPTRRTPPTPVSVSQISQEILRIEPDGSTVSVFELVRNARSSEAVLGFEWTFPGELVVINNVGIELLQSETRILIASTAAACLTLYHLKPNAAVTPLPSLELDPPKPTTSLHRQITRKQVAAICVYDRVYCAFIDTWRAAPVLILYSITKATIAREIEVELVGRGPFALSVVDNLIVVHDTEGKRALLYDIQSSLRTVIVPPCNAALDGDETLDAYDGDWQHYLPDRILLPSRRAVFQARLDLTAITTAMVAAGTDDLEVLAFLLRRSGDAPKLTMKIAQPLKRSGSAASFSSTSGRMRSNGIESPVIADPPSPSSSSADPVVWVGSEEEMYSQVFEVLAEHPVATHALYHHAISQSKTPSSSYLATCILEYITALHASERDFLIPPLTPATSPSPSRPATPRPPVPIPSVPASLSPLHDLLATLLARAGRRAELCAHVRCGIIDDSSVIADILVTCGDRESVQAGVEMLRRMGLHGELVDVLLKSGQVLLALRYALSLDASTPLCTPPESFLEAARASGDRTLFFNVYRALEDAGALAAGQLYAHVFREMWGEVVQMEGVGLF</sequence>
<dbReference type="AlphaFoldDB" id="A0A4V1IR70"/>
<evidence type="ECO:0000256" key="1">
    <source>
        <dbReference type="SAM" id="MobiDB-lite"/>
    </source>
</evidence>
<dbReference type="GO" id="GO:0035658">
    <property type="term" value="C:Mon1-Ccz1 complex"/>
    <property type="evidence" value="ECO:0007669"/>
    <property type="project" value="InterPro"/>
</dbReference>
<evidence type="ECO:0000313" key="3">
    <source>
        <dbReference type="EMBL" id="RKO89027.1"/>
    </source>
</evidence>
<feature type="domain" description="Mic1" evidence="2">
    <location>
        <begin position="563"/>
        <end position="679"/>
    </location>
</feature>
<protein>
    <recommendedName>
        <fullName evidence="2">Mic1 domain-containing protein</fullName>
    </recommendedName>
</protein>
<accession>A0A4V1IR70</accession>
<dbReference type="PANTHER" id="PTHR12897:SF4">
    <property type="entry name" value="REGULATOR OF MON1-CCZ1 COMPLEX"/>
    <property type="match status" value="1"/>
</dbReference>
<dbReference type="InterPro" id="IPR009755">
    <property type="entry name" value="RMC1_C"/>
</dbReference>
<proteinExistence type="predicted"/>
<organism evidence="3 4">
    <name type="scientific">Blyttiomyces helicus</name>
    <dbReference type="NCBI Taxonomy" id="388810"/>
    <lineage>
        <taxon>Eukaryota</taxon>
        <taxon>Fungi</taxon>
        <taxon>Fungi incertae sedis</taxon>
        <taxon>Chytridiomycota</taxon>
        <taxon>Chytridiomycota incertae sedis</taxon>
        <taxon>Chytridiomycetes</taxon>
        <taxon>Chytridiomycetes incertae sedis</taxon>
        <taxon>Blyttiomyces</taxon>
    </lineage>
</organism>
<dbReference type="Pfam" id="PF07035">
    <property type="entry name" value="RMC1_C"/>
    <property type="match status" value="1"/>
</dbReference>
<evidence type="ECO:0000259" key="2">
    <source>
        <dbReference type="Pfam" id="PF07035"/>
    </source>
</evidence>
<keyword evidence="4" id="KW-1185">Reference proteome</keyword>
<dbReference type="GO" id="GO:0010506">
    <property type="term" value="P:regulation of autophagy"/>
    <property type="evidence" value="ECO:0007669"/>
    <property type="project" value="InterPro"/>
</dbReference>
<dbReference type="InterPro" id="IPR040371">
    <property type="entry name" value="RMC1"/>
</dbReference>
<dbReference type="EMBL" id="KZ996334">
    <property type="protein sequence ID" value="RKO89027.1"/>
    <property type="molecule type" value="Genomic_DNA"/>
</dbReference>
<feature type="region of interest" description="Disordered" evidence="1">
    <location>
        <begin position="432"/>
        <end position="466"/>
    </location>
</feature>
<dbReference type="PANTHER" id="PTHR12897">
    <property type="entry name" value="COLON CANCER-ASSOCIATED PROTEIN MIC1"/>
    <property type="match status" value="1"/>
</dbReference>
<dbReference type="GO" id="GO:0031902">
    <property type="term" value="C:late endosome membrane"/>
    <property type="evidence" value="ECO:0007669"/>
    <property type="project" value="TreeGrafter"/>
</dbReference>
<dbReference type="Proteomes" id="UP000269721">
    <property type="component" value="Unassembled WGS sequence"/>
</dbReference>
<feature type="compositionally biased region" description="Low complexity" evidence="1">
    <location>
        <begin position="432"/>
        <end position="441"/>
    </location>
</feature>
<feature type="compositionally biased region" description="Pro residues" evidence="1">
    <location>
        <begin position="541"/>
        <end position="554"/>
    </location>
</feature>
<evidence type="ECO:0000313" key="4">
    <source>
        <dbReference type="Proteomes" id="UP000269721"/>
    </source>
</evidence>
<feature type="region of interest" description="Disordered" evidence="1">
    <location>
        <begin position="1"/>
        <end position="34"/>
    </location>
</feature>
<dbReference type="OrthoDB" id="26384at2759"/>
<reference evidence="4" key="1">
    <citation type="journal article" date="2018" name="Nat. Microbiol.">
        <title>Leveraging single-cell genomics to expand the fungal tree of life.</title>
        <authorList>
            <person name="Ahrendt S.R."/>
            <person name="Quandt C.A."/>
            <person name="Ciobanu D."/>
            <person name="Clum A."/>
            <person name="Salamov A."/>
            <person name="Andreopoulos B."/>
            <person name="Cheng J.F."/>
            <person name="Woyke T."/>
            <person name="Pelin A."/>
            <person name="Henrissat B."/>
            <person name="Reynolds N.K."/>
            <person name="Benny G.L."/>
            <person name="Smith M.E."/>
            <person name="James T.Y."/>
            <person name="Grigoriev I.V."/>
        </authorList>
    </citation>
    <scope>NUCLEOTIDE SEQUENCE [LARGE SCALE GENOMIC DNA]</scope>
</reference>
<name>A0A4V1IR70_9FUNG</name>
<gene>
    <name evidence="3" type="ORF">BDK51DRAFT_47380</name>
</gene>